<proteinExistence type="predicted"/>
<keyword evidence="5" id="KW-1185">Reference proteome</keyword>
<name>A0ABQ1R8T6_9ALTE</name>
<dbReference type="CDD" id="cd00397">
    <property type="entry name" value="DNA_BRE_C"/>
    <property type="match status" value="1"/>
</dbReference>
<evidence type="ECO:0000313" key="5">
    <source>
        <dbReference type="Proteomes" id="UP000614272"/>
    </source>
</evidence>
<reference evidence="5" key="1">
    <citation type="journal article" date="2019" name="Int. J. Syst. Evol. Microbiol.">
        <title>The Global Catalogue of Microorganisms (GCM) 10K type strain sequencing project: providing services to taxonomists for standard genome sequencing and annotation.</title>
        <authorList>
            <consortium name="The Broad Institute Genomics Platform"/>
            <consortium name="The Broad Institute Genome Sequencing Center for Infectious Disease"/>
            <person name="Wu L."/>
            <person name="Ma J."/>
        </authorList>
    </citation>
    <scope>NUCLEOTIDE SEQUENCE [LARGE SCALE GENOMIC DNA]</scope>
    <source>
        <strain evidence="5">CGMCC 1.12923</strain>
    </source>
</reference>
<dbReference type="Pfam" id="PF00589">
    <property type="entry name" value="Phage_integrase"/>
    <property type="match status" value="1"/>
</dbReference>
<comment type="caution">
    <text evidence="4">The sequence shown here is derived from an EMBL/GenBank/DDBJ whole genome shotgun (WGS) entry which is preliminary data.</text>
</comment>
<dbReference type="InterPro" id="IPR002104">
    <property type="entry name" value="Integrase_catalytic"/>
</dbReference>
<sequence>MSKLTHLLFQSGERYPALIDDDGIPDFWVTLYVTVQLRTSHTANAIENIIRNIMHFKLWEEVEQRDIIWELINGQLPDNDDVYSLRDHCLVQTKSVRRMHRLKSDGNVARLEQLFPAGRKTLPRVSKTHYAIRLTHIADFLKFTARCVMRRRSDYAQKCQEIDRFIELIKAQRKKVSKHKSRANFEAPPIEIFESFMEFVNEKNPDNPFKNPGIRFRNSLIFELLYATGCRSGELLGLRIDDIDFINNRISIVRRHDTVDDWRARQPVAKTLERSIFIENNLLRRLRSYILDVRSKIPFATKHPYIFVTHKKGKYQGHPISNSNFKDRILRAATMKRPELYQGITRHGFRHNFNYKISVRTDANNEAVARNKEQAIAEGRSLITESQEIKSRMELNGWASENSAHIYNRRHIREKADLLMRSDMELQSNLTPKGIDNESE</sequence>
<evidence type="ECO:0000313" key="4">
    <source>
        <dbReference type="EMBL" id="GGD61579.1"/>
    </source>
</evidence>
<accession>A0ABQ1R8T6</accession>
<dbReference type="Gene3D" id="1.10.443.10">
    <property type="entry name" value="Intergrase catalytic core"/>
    <property type="match status" value="1"/>
</dbReference>
<dbReference type="Proteomes" id="UP000614272">
    <property type="component" value="Unassembled WGS sequence"/>
</dbReference>
<dbReference type="InterPro" id="IPR013762">
    <property type="entry name" value="Integrase-like_cat_sf"/>
</dbReference>
<dbReference type="EMBL" id="BMGJ01000005">
    <property type="protein sequence ID" value="GGD61579.1"/>
    <property type="molecule type" value="Genomic_DNA"/>
</dbReference>
<organism evidence="4 5">
    <name type="scientific">Lacimicrobium alkaliphilum</name>
    <dbReference type="NCBI Taxonomy" id="1526571"/>
    <lineage>
        <taxon>Bacteria</taxon>
        <taxon>Pseudomonadati</taxon>
        <taxon>Pseudomonadota</taxon>
        <taxon>Gammaproteobacteria</taxon>
        <taxon>Alteromonadales</taxon>
        <taxon>Alteromonadaceae</taxon>
        <taxon>Lacimicrobium</taxon>
    </lineage>
</organism>
<evidence type="ECO:0000256" key="1">
    <source>
        <dbReference type="ARBA" id="ARBA00022908"/>
    </source>
</evidence>
<evidence type="ECO:0000256" key="2">
    <source>
        <dbReference type="ARBA" id="ARBA00023172"/>
    </source>
</evidence>
<dbReference type="InterPro" id="IPR050090">
    <property type="entry name" value="Tyrosine_recombinase_XerCD"/>
</dbReference>
<dbReference type="PANTHER" id="PTHR30349">
    <property type="entry name" value="PHAGE INTEGRASE-RELATED"/>
    <property type="match status" value="1"/>
</dbReference>
<dbReference type="SUPFAM" id="SSF56349">
    <property type="entry name" value="DNA breaking-rejoining enzymes"/>
    <property type="match status" value="1"/>
</dbReference>
<dbReference type="PROSITE" id="PS51898">
    <property type="entry name" value="TYR_RECOMBINASE"/>
    <property type="match status" value="1"/>
</dbReference>
<keyword evidence="1" id="KW-0229">DNA integration</keyword>
<feature type="domain" description="Tyr recombinase" evidence="3">
    <location>
        <begin position="183"/>
        <end position="420"/>
    </location>
</feature>
<dbReference type="RefSeq" id="WP_099033707.1">
    <property type="nucleotide sequence ID" value="NZ_BMGJ01000005.1"/>
</dbReference>
<keyword evidence="2" id="KW-0233">DNA recombination</keyword>
<evidence type="ECO:0000259" key="3">
    <source>
        <dbReference type="PROSITE" id="PS51898"/>
    </source>
</evidence>
<dbReference type="InterPro" id="IPR011010">
    <property type="entry name" value="DNA_brk_join_enz"/>
</dbReference>
<protein>
    <submittedName>
        <fullName evidence="4">Recombinase</fullName>
    </submittedName>
</protein>
<gene>
    <name evidence="4" type="ORF">GCM10011357_16140</name>
</gene>